<proteinExistence type="predicted"/>
<dbReference type="KEGG" id="ssl:SS1G_05870"/>
<dbReference type="RefSeq" id="XP_001592948.1">
    <property type="nucleotide sequence ID" value="XM_001592898.1"/>
</dbReference>
<keyword evidence="2" id="KW-1185">Reference proteome</keyword>
<dbReference type="EMBL" id="CH476627">
    <property type="protein sequence ID" value="EDO03389.1"/>
    <property type="molecule type" value="Genomic_DNA"/>
</dbReference>
<dbReference type="AlphaFoldDB" id="A7EKM3"/>
<evidence type="ECO:0000313" key="2">
    <source>
        <dbReference type="Proteomes" id="UP000001312"/>
    </source>
</evidence>
<sequence length="39" mass="4134">MSGLGETIETADELISFSEYWLGEDRILEAAGAVGCEVA</sequence>
<protein>
    <submittedName>
        <fullName evidence="1">Uncharacterized protein</fullName>
    </submittedName>
</protein>
<reference evidence="2" key="1">
    <citation type="journal article" date="2011" name="PLoS Genet.">
        <title>Genomic analysis of the necrotrophic fungal pathogens Sclerotinia sclerotiorum and Botrytis cinerea.</title>
        <authorList>
            <person name="Amselem J."/>
            <person name="Cuomo C.A."/>
            <person name="van Kan J.A."/>
            <person name="Viaud M."/>
            <person name="Benito E.P."/>
            <person name="Couloux A."/>
            <person name="Coutinho P.M."/>
            <person name="de Vries R.P."/>
            <person name="Dyer P.S."/>
            <person name="Fillinger S."/>
            <person name="Fournier E."/>
            <person name="Gout L."/>
            <person name="Hahn M."/>
            <person name="Kohn L."/>
            <person name="Lapalu N."/>
            <person name="Plummer K.M."/>
            <person name="Pradier J.M."/>
            <person name="Quevillon E."/>
            <person name="Sharon A."/>
            <person name="Simon A."/>
            <person name="ten Have A."/>
            <person name="Tudzynski B."/>
            <person name="Tudzynski P."/>
            <person name="Wincker P."/>
            <person name="Andrew M."/>
            <person name="Anthouard V."/>
            <person name="Beever R.E."/>
            <person name="Beffa R."/>
            <person name="Benoit I."/>
            <person name="Bouzid O."/>
            <person name="Brault B."/>
            <person name="Chen Z."/>
            <person name="Choquer M."/>
            <person name="Collemare J."/>
            <person name="Cotton P."/>
            <person name="Danchin E.G."/>
            <person name="Da Silva C."/>
            <person name="Gautier A."/>
            <person name="Giraud C."/>
            <person name="Giraud T."/>
            <person name="Gonzalez C."/>
            <person name="Grossetete S."/>
            <person name="Guldener U."/>
            <person name="Henrissat B."/>
            <person name="Howlett B.J."/>
            <person name="Kodira C."/>
            <person name="Kretschmer M."/>
            <person name="Lappartient A."/>
            <person name="Leroch M."/>
            <person name="Levis C."/>
            <person name="Mauceli E."/>
            <person name="Neuveglise C."/>
            <person name="Oeser B."/>
            <person name="Pearson M."/>
            <person name="Poulain J."/>
            <person name="Poussereau N."/>
            <person name="Quesneville H."/>
            <person name="Rascle C."/>
            <person name="Schumacher J."/>
            <person name="Segurens B."/>
            <person name="Sexton A."/>
            <person name="Silva E."/>
            <person name="Sirven C."/>
            <person name="Soanes D.M."/>
            <person name="Talbot N.J."/>
            <person name="Templeton M."/>
            <person name="Yandava C."/>
            <person name="Yarden O."/>
            <person name="Zeng Q."/>
            <person name="Rollins J.A."/>
            <person name="Lebrun M.H."/>
            <person name="Dickman M."/>
        </authorList>
    </citation>
    <scope>NUCLEOTIDE SEQUENCE [LARGE SCALE GENOMIC DNA]</scope>
    <source>
        <strain evidence="2">ATCC 18683 / 1980 / Ss-1</strain>
    </source>
</reference>
<dbReference type="Proteomes" id="UP000001312">
    <property type="component" value="Unassembled WGS sequence"/>
</dbReference>
<dbReference type="HOGENOM" id="CLU_3320289_0_0_1"/>
<gene>
    <name evidence="1" type="ORF">SS1G_05870</name>
</gene>
<dbReference type="GeneID" id="5489420"/>
<accession>A7EKM3</accession>
<organism evidence="1 2">
    <name type="scientific">Sclerotinia sclerotiorum (strain ATCC 18683 / 1980 / Ss-1)</name>
    <name type="common">White mold</name>
    <name type="synonym">Whetzelinia sclerotiorum</name>
    <dbReference type="NCBI Taxonomy" id="665079"/>
    <lineage>
        <taxon>Eukaryota</taxon>
        <taxon>Fungi</taxon>
        <taxon>Dikarya</taxon>
        <taxon>Ascomycota</taxon>
        <taxon>Pezizomycotina</taxon>
        <taxon>Leotiomycetes</taxon>
        <taxon>Helotiales</taxon>
        <taxon>Sclerotiniaceae</taxon>
        <taxon>Sclerotinia</taxon>
    </lineage>
</organism>
<name>A7EKM3_SCLS1</name>
<evidence type="ECO:0000313" key="1">
    <source>
        <dbReference type="EMBL" id="EDO03389.1"/>
    </source>
</evidence>
<dbReference type="InParanoid" id="A7EKM3"/>